<dbReference type="EMBL" id="LAJX01000253">
    <property type="protein sequence ID" value="KJV05299.1"/>
    <property type="molecule type" value="Genomic_DNA"/>
</dbReference>
<feature type="compositionally biased region" description="Acidic residues" evidence="1">
    <location>
        <begin position="88"/>
        <end position="113"/>
    </location>
</feature>
<sequence length="129" mass="14343">MGRIKPPGTLRILLGSATAYWLSDILNPGFVAIAVLIVLFCPVFYFDKLTEEPDELDDFKIPTDEQVLAIIEAKEAEAAALEAQALAESEELESETEDEQESEQEQLESIETTELEKQTVTPTNIAQEK</sequence>
<organism evidence="3 4">
    <name type="scientific">Methylocucumis oryzae</name>
    <dbReference type="NCBI Taxonomy" id="1632867"/>
    <lineage>
        <taxon>Bacteria</taxon>
        <taxon>Pseudomonadati</taxon>
        <taxon>Pseudomonadota</taxon>
        <taxon>Gammaproteobacteria</taxon>
        <taxon>Methylococcales</taxon>
        <taxon>Methylococcaceae</taxon>
        <taxon>Methylocucumis</taxon>
    </lineage>
</organism>
<evidence type="ECO:0000313" key="3">
    <source>
        <dbReference type="EMBL" id="KJV05299.1"/>
    </source>
</evidence>
<keyword evidence="4" id="KW-1185">Reference proteome</keyword>
<dbReference type="Proteomes" id="UP000033684">
    <property type="component" value="Unassembled WGS sequence"/>
</dbReference>
<name>A0A0F3IIJ7_9GAMM</name>
<evidence type="ECO:0000256" key="2">
    <source>
        <dbReference type="SAM" id="Phobius"/>
    </source>
</evidence>
<dbReference type="AlphaFoldDB" id="A0A0F3IIJ7"/>
<evidence type="ECO:0000313" key="4">
    <source>
        <dbReference type="Proteomes" id="UP000033684"/>
    </source>
</evidence>
<gene>
    <name evidence="3" type="ORF">VZ94_19270</name>
</gene>
<evidence type="ECO:0000256" key="1">
    <source>
        <dbReference type="SAM" id="MobiDB-lite"/>
    </source>
</evidence>
<proteinExistence type="predicted"/>
<feature type="region of interest" description="Disordered" evidence="1">
    <location>
        <begin position="82"/>
        <end position="129"/>
    </location>
</feature>
<comment type="caution">
    <text evidence="3">The sequence shown here is derived from an EMBL/GenBank/DDBJ whole genome shotgun (WGS) entry which is preliminary data.</text>
</comment>
<keyword evidence="2" id="KW-0812">Transmembrane</keyword>
<keyword evidence="2" id="KW-0472">Membrane</keyword>
<feature type="transmembrane region" description="Helical" evidence="2">
    <location>
        <begin position="25"/>
        <end position="46"/>
    </location>
</feature>
<accession>A0A0F3IIJ7</accession>
<feature type="compositionally biased region" description="Polar residues" evidence="1">
    <location>
        <begin position="118"/>
        <end position="129"/>
    </location>
</feature>
<keyword evidence="2" id="KW-1133">Transmembrane helix</keyword>
<reference evidence="4" key="1">
    <citation type="submission" date="2015-03" db="EMBL/GenBank/DDBJ databases">
        <title>Draft genome sequence of a novel methanotroph (Sn10-6) isolated from flooded ricefield rhizosphere in India.</title>
        <authorList>
            <person name="Pandit P.S."/>
            <person name="Pore S.D."/>
            <person name="Arora P."/>
            <person name="Kapse N.G."/>
            <person name="Dhakephalkar P.K."/>
            <person name="Rahalkar M.C."/>
        </authorList>
    </citation>
    <scope>NUCLEOTIDE SEQUENCE [LARGE SCALE GENOMIC DNA]</scope>
    <source>
        <strain evidence="4">Sn10-6</strain>
    </source>
</reference>
<protein>
    <submittedName>
        <fullName evidence="3">Uncharacterized protein</fullName>
    </submittedName>
</protein>
<reference evidence="3 4" key="2">
    <citation type="journal article" date="2016" name="Microb. Ecol.">
        <title>Genome Characteristics of a Novel Type I Methanotroph (Sn10-6) Isolated from a Flooded Indian Rice Field.</title>
        <authorList>
            <person name="Rahalkar M.C."/>
            <person name="Pandit P.S."/>
            <person name="Dhakephalkar P.K."/>
            <person name="Pore S."/>
            <person name="Arora P."/>
            <person name="Kapse N."/>
        </authorList>
    </citation>
    <scope>NUCLEOTIDE SEQUENCE [LARGE SCALE GENOMIC DNA]</scope>
    <source>
        <strain evidence="3 4">Sn10-6</strain>
    </source>
</reference>